<evidence type="ECO:0000259" key="11">
    <source>
        <dbReference type="Pfam" id="PF02875"/>
    </source>
</evidence>
<name>A0AAN7LQR6_TRANT</name>
<dbReference type="Pfam" id="PF02875">
    <property type="entry name" value="Mur_ligase_C"/>
    <property type="match status" value="1"/>
</dbReference>
<evidence type="ECO:0000256" key="8">
    <source>
        <dbReference type="ARBA" id="ARBA00023306"/>
    </source>
</evidence>
<dbReference type="GO" id="GO:0005524">
    <property type="term" value="F:ATP binding"/>
    <property type="evidence" value="ECO:0007669"/>
    <property type="project" value="UniProtKB-KW"/>
</dbReference>
<dbReference type="SUPFAM" id="SSF53623">
    <property type="entry name" value="MurD-like peptide ligases, catalytic domain"/>
    <property type="match status" value="1"/>
</dbReference>
<dbReference type="InterPro" id="IPR036565">
    <property type="entry name" value="Mur-like_cat_sf"/>
</dbReference>
<dbReference type="Gene3D" id="3.90.190.20">
    <property type="entry name" value="Mur ligase, C-terminal domain"/>
    <property type="match status" value="1"/>
</dbReference>
<dbReference type="Gene3D" id="3.40.1390.10">
    <property type="entry name" value="MurE/MurF, N-terminal domain"/>
    <property type="match status" value="1"/>
</dbReference>
<keyword evidence="5" id="KW-0067">ATP-binding</keyword>
<proteinExistence type="inferred from homology"/>
<dbReference type="Gene3D" id="3.40.1190.10">
    <property type="entry name" value="Mur-like, catalytic domain"/>
    <property type="match status" value="1"/>
</dbReference>
<feature type="domain" description="Mur ligase central" evidence="12">
    <location>
        <begin position="147"/>
        <end position="336"/>
    </location>
</feature>
<reference evidence="13 14" key="1">
    <citation type="journal article" date="2023" name="Hortic Res">
        <title>Pangenome of water caltrop reveals structural variations and asymmetric subgenome divergence after allopolyploidization.</title>
        <authorList>
            <person name="Zhang X."/>
            <person name="Chen Y."/>
            <person name="Wang L."/>
            <person name="Yuan Y."/>
            <person name="Fang M."/>
            <person name="Shi L."/>
            <person name="Lu R."/>
            <person name="Comes H.P."/>
            <person name="Ma Y."/>
            <person name="Chen Y."/>
            <person name="Huang G."/>
            <person name="Zhou Y."/>
            <person name="Zheng Z."/>
            <person name="Qiu Y."/>
        </authorList>
    </citation>
    <scope>NUCLEOTIDE SEQUENCE [LARGE SCALE GENOMIC DNA]</scope>
    <source>
        <strain evidence="13">F231</strain>
    </source>
</reference>
<dbReference type="InterPro" id="IPR005863">
    <property type="entry name" value="UDP-N-AcMur_synth"/>
</dbReference>
<dbReference type="InterPro" id="IPR035911">
    <property type="entry name" value="MurE/MurF_N"/>
</dbReference>
<keyword evidence="8" id="KW-0131">Cell cycle</keyword>
<evidence type="ECO:0000313" key="13">
    <source>
        <dbReference type="EMBL" id="KAK4790766.1"/>
    </source>
</evidence>
<keyword evidence="3" id="KW-0132">Cell division</keyword>
<evidence type="ECO:0000313" key="14">
    <source>
        <dbReference type="Proteomes" id="UP001346149"/>
    </source>
</evidence>
<dbReference type="InterPro" id="IPR051046">
    <property type="entry name" value="MurCDEF_CellWall_CoF430Synth"/>
</dbReference>
<dbReference type="GO" id="GO:0071555">
    <property type="term" value="P:cell wall organization"/>
    <property type="evidence" value="ECO:0007669"/>
    <property type="project" value="UniProtKB-KW"/>
</dbReference>
<evidence type="ECO:0000256" key="6">
    <source>
        <dbReference type="ARBA" id="ARBA00022960"/>
    </source>
</evidence>
<evidence type="ECO:0000256" key="9">
    <source>
        <dbReference type="ARBA" id="ARBA00023316"/>
    </source>
</evidence>
<sequence length="499" mass="53466">MNEMSAVVWNPIPANTFHSRISASSNPTLKIASNASSTASLALWTASEIAEAVGGRIVKWGPPGTVSSDTRTLRPGQWFFAIAGKKFDAHDFVNPQLRDKGCVGVIGNKVCHGWDGGFVQVGGDSVGSLTRMGSYARGRFFGPVIGVTGSVGKTTTKTMIALVLEGSNHKVYQSPGNWNNQIGVGLSLIGLPRDGGIAVLEMGMSGKGEILELARMARPLIRMILNVGPSHLENFYSLKEVANAKGEIFEEAVQGDTCILNADDPFVAGIHIPNGVRKVMFGQKQGSDVRLVAAEVIDKGLSIRVVLEDTIEMVEFVIPSPGVHLALNACAAAAAVSLLGVSLSQVGLSLSRFTPIKQRSVLEVTKNGIKLVNDVYNANPDSTKAAIDLLTGIKCDGKRVAILADMLELGKSGHEYHEMILKYCFDRSIDLVGLVGSHFGRVSKDWPWRKRSNIICACDADSMAIKIVGMLNGKDVVLVKGSRKMKMEIVVEAIRAKEK</sequence>
<dbReference type="HAMAP" id="MF_02019">
    <property type="entry name" value="MurF"/>
    <property type="match status" value="1"/>
</dbReference>
<evidence type="ECO:0000256" key="7">
    <source>
        <dbReference type="ARBA" id="ARBA00022984"/>
    </source>
</evidence>
<gene>
    <name evidence="13" type="ORF">SAY86_018070</name>
</gene>
<evidence type="ECO:0000256" key="4">
    <source>
        <dbReference type="ARBA" id="ARBA00022741"/>
    </source>
</evidence>
<keyword evidence="4" id="KW-0547">Nucleotide-binding</keyword>
<keyword evidence="1" id="KW-0963">Cytoplasm</keyword>
<keyword evidence="6" id="KW-0133">Cell shape</keyword>
<dbReference type="NCBIfam" id="TIGR01143">
    <property type="entry name" value="murF"/>
    <property type="match status" value="1"/>
</dbReference>
<keyword evidence="7" id="KW-0573">Peptidoglycan synthesis</keyword>
<evidence type="ECO:0000256" key="3">
    <source>
        <dbReference type="ARBA" id="ARBA00022618"/>
    </source>
</evidence>
<evidence type="ECO:0000256" key="10">
    <source>
        <dbReference type="ARBA" id="ARBA00031461"/>
    </source>
</evidence>
<evidence type="ECO:0000259" key="12">
    <source>
        <dbReference type="Pfam" id="PF08245"/>
    </source>
</evidence>
<dbReference type="EMBL" id="JAXQNO010000010">
    <property type="protein sequence ID" value="KAK4790766.1"/>
    <property type="molecule type" value="Genomic_DNA"/>
</dbReference>
<dbReference type="GO" id="GO:0008360">
    <property type="term" value="P:regulation of cell shape"/>
    <property type="evidence" value="ECO:0007669"/>
    <property type="project" value="UniProtKB-KW"/>
</dbReference>
<comment type="caution">
    <text evidence="13">The sequence shown here is derived from an EMBL/GenBank/DDBJ whole genome shotgun (WGS) entry which is preliminary data.</text>
</comment>
<evidence type="ECO:0000256" key="1">
    <source>
        <dbReference type="ARBA" id="ARBA00022490"/>
    </source>
</evidence>
<dbReference type="SUPFAM" id="SSF63418">
    <property type="entry name" value="MurE/MurF N-terminal domain"/>
    <property type="match status" value="1"/>
</dbReference>
<accession>A0AAN7LQR6</accession>
<dbReference type="PANTHER" id="PTHR43024">
    <property type="entry name" value="UDP-N-ACETYLMURAMOYL-TRIPEPTIDE--D-ALANYL-D-ALANINE LIGASE"/>
    <property type="match status" value="1"/>
</dbReference>
<dbReference type="GO" id="GO:0047480">
    <property type="term" value="F:UDP-N-acetylmuramoyl-tripeptide-D-alanyl-D-alanine ligase activity"/>
    <property type="evidence" value="ECO:0007669"/>
    <property type="project" value="InterPro"/>
</dbReference>
<organism evidence="13 14">
    <name type="scientific">Trapa natans</name>
    <name type="common">Water chestnut</name>
    <dbReference type="NCBI Taxonomy" id="22666"/>
    <lineage>
        <taxon>Eukaryota</taxon>
        <taxon>Viridiplantae</taxon>
        <taxon>Streptophyta</taxon>
        <taxon>Embryophyta</taxon>
        <taxon>Tracheophyta</taxon>
        <taxon>Spermatophyta</taxon>
        <taxon>Magnoliopsida</taxon>
        <taxon>eudicotyledons</taxon>
        <taxon>Gunneridae</taxon>
        <taxon>Pentapetalae</taxon>
        <taxon>rosids</taxon>
        <taxon>malvids</taxon>
        <taxon>Myrtales</taxon>
        <taxon>Lythraceae</taxon>
        <taxon>Trapa</taxon>
    </lineage>
</organism>
<dbReference type="InterPro" id="IPR036615">
    <property type="entry name" value="Mur_ligase_C_dom_sf"/>
</dbReference>
<keyword evidence="9" id="KW-0961">Cell wall biogenesis/degradation</keyword>
<evidence type="ECO:0000256" key="2">
    <source>
        <dbReference type="ARBA" id="ARBA00022598"/>
    </source>
</evidence>
<dbReference type="InterPro" id="IPR004101">
    <property type="entry name" value="Mur_ligase_C"/>
</dbReference>
<dbReference type="PANTHER" id="PTHR43024:SF1">
    <property type="entry name" value="UDP-N-ACETYLMURAMOYL-TRIPEPTIDE--D-ALANYL-D-ALANINE LIGASE"/>
    <property type="match status" value="1"/>
</dbReference>
<keyword evidence="2" id="KW-0436">Ligase</keyword>
<evidence type="ECO:0000256" key="5">
    <source>
        <dbReference type="ARBA" id="ARBA00022840"/>
    </source>
</evidence>
<keyword evidence="14" id="KW-1185">Reference proteome</keyword>
<dbReference type="Pfam" id="PF08245">
    <property type="entry name" value="Mur_ligase_M"/>
    <property type="match status" value="1"/>
</dbReference>
<dbReference type="SUPFAM" id="SSF53244">
    <property type="entry name" value="MurD-like peptide ligases, peptide-binding domain"/>
    <property type="match status" value="1"/>
</dbReference>
<feature type="domain" description="Mur ligase C-terminal" evidence="11">
    <location>
        <begin position="365"/>
        <end position="483"/>
    </location>
</feature>
<dbReference type="InterPro" id="IPR013221">
    <property type="entry name" value="Mur_ligase_cen"/>
</dbReference>
<dbReference type="GO" id="GO:0051301">
    <property type="term" value="P:cell division"/>
    <property type="evidence" value="ECO:0007669"/>
    <property type="project" value="UniProtKB-KW"/>
</dbReference>
<dbReference type="Proteomes" id="UP001346149">
    <property type="component" value="Unassembled WGS sequence"/>
</dbReference>
<dbReference type="AlphaFoldDB" id="A0AAN7LQR6"/>
<protein>
    <recommendedName>
        <fullName evidence="10">UDP-MurNAc-pentapeptide synthetase</fullName>
    </recommendedName>
</protein>